<evidence type="ECO:0000313" key="3">
    <source>
        <dbReference type="EMBL" id="MFD2066530.1"/>
    </source>
</evidence>
<name>A0ABW4WWZ0_9BACT</name>
<protein>
    <recommendedName>
        <fullName evidence="5">Lipoprotein</fullName>
    </recommendedName>
</protein>
<organism evidence="3 4">
    <name type="scientific">Pontibacter silvestris</name>
    <dbReference type="NCBI Taxonomy" id="2305183"/>
    <lineage>
        <taxon>Bacteria</taxon>
        <taxon>Pseudomonadati</taxon>
        <taxon>Bacteroidota</taxon>
        <taxon>Cytophagia</taxon>
        <taxon>Cytophagales</taxon>
        <taxon>Hymenobacteraceae</taxon>
        <taxon>Pontibacter</taxon>
    </lineage>
</organism>
<sequence length="220" mass="23708">MNIRNLYIALAALLSACGSETAENKAITSTSSTAPTDTTTLETTPAKDTTDSLYMIVPGESIGQVEIGSTAEQVSNILSKADSGDAAMGKAVSFWLSNSPDTPKHMVAVYSSRSMGTGNINLRTRQVLVTSPRFTTPDGISTGSTMGEIRQQYNHLKPVGYYPDKQQKRVYIYDDAAQGITFEITETDSTCAAIAVHEKGESMANGYLPIHLNVTWLNQQ</sequence>
<gene>
    <name evidence="3" type="ORF">ACFSKU_06500</name>
</gene>
<proteinExistence type="predicted"/>
<accession>A0ABW4WWZ0</accession>
<evidence type="ECO:0000256" key="1">
    <source>
        <dbReference type="SAM" id="MobiDB-lite"/>
    </source>
</evidence>
<feature type="signal peptide" evidence="2">
    <location>
        <begin position="1"/>
        <end position="22"/>
    </location>
</feature>
<keyword evidence="2" id="KW-0732">Signal</keyword>
<feature type="region of interest" description="Disordered" evidence="1">
    <location>
        <begin position="24"/>
        <end position="47"/>
    </location>
</feature>
<dbReference type="RefSeq" id="WP_229960345.1">
    <property type="nucleotide sequence ID" value="NZ_JAJJWI010000007.1"/>
</dbReference>
<keyword evidence="4" id="KW-1185">Reference proteome</keyword>
<evidence type="ECO:0008006" key="5">
    <source>
        <dbReference type="Google" id="ProtNLM"/>
    </source>
</evidence>
<reference evidence="4" key="1">
    <citation type="journal article" date="2019" name="Int. J. Syst. Evol. Microbiol.">
        <title>The Global Catalogue of Microorganisms (GCM) 10K type strain sequencing project: providing services to taxonomists for standard genome sequencing and annotation.</title>
        <authorList>
            <consortium name="The Broad Institute Genomics Platform"/>
            <consortium name="The Broad Institute Genome Sequencing Center for Infectious Disease"/>
            <person name="Wu L."/>
            <person name="Ma J."/>
        </authorList>
    </citation>
    <scope>NUCLEOTIDE SEQUENCE [LARGE SCALE GENOMIC DNA]</scope>
    <source>
        <strain evidence="4">JCM 16545</strain>
    </source>
</reference>
<comment type="caution">
    <text evidence="3">The sequence shown here is derived from an EMBL/GenBank/DDBJ whole genome shotgun (WGS) entry which is preliminary data.</text>
</comment>
<evidence type="ECO:0000256" key="2">
    <source>
        <dbReference type="SAM" id="SignalP"/>
    </source>
</evidence>
<dbReference type="Proteomes" id="UP001597369">
    <property type="component" value="Unassembled WGS sequence"/>
</dbReference>
<evidence type="ECO:0000313" key="4">
    <source>
        <dbReference type="Proteomes" id="UP001597369"/>
    </source>
</evidence>
<dbReference type="PROSITE" id="PS51257">
    <property type="entry name" value="PROKAR_LIPOPROTEIN"/>
    <property type="match status" value="1"/>
</dbReference>
<dbReference type="EMBL" id="JBHUHV010000019">
    <property type="protein sequence ID" value="MFD2066530.1"/>
    <property type="molecule type" value="Genomic_DNA"/>
</dbReference>
<feature type="compositionally biased region" description="Low complexity" evidence="1">
    <location>
        <begin position="28"/>
        <end position="47"/>
    </location>
</feature>
<feature type="chain" id="PRO_5047502382" description="Lipoprotein" evidence="2">
    <location>
        <begin position="23"/>
        <end position="220"/>
    </location>
</feature>